<dbReference type="HOGENOM" id="CLU_2722335_0_0_1"/>
<organism evidence="1">
    <name type="scientific">Fusarium oxysporum f. sp. conglutinans race 2 54008</name>
    <dbReference type="NCBI Taxonomy" id="1089457"/>
    <lineage>
        <taxon>Eukaryota</taxon>
        <taxon>Fungi</taxon>
        <taxon>Dikarya</taxon>
        <taxon>Ascomycota</taxon>
        <taxon>Pezizomycotina</taxon>
        <taxon>Sordariomycetes</taxon>
        <taxon>Hypocreomycetidae</taxon>
        <taxon>Hypocreales</taxon>
        <taxon>Nectriaceae</taxon>
        <taxon>Fusarium</taxon>
        <taxon>Fusarium oxysporum species complex</taxon>
    </lineage>
</organism>
<reference evidence="1" key="1">
    <citation type="submission" date="2011-11" db="EMBL/GenBank/DDBJ databases">
        <title>The Genome Sequence of Fusarium oxysporum PHW808.</title>
        <authorList>
            <consortium name="The Broad Institute Genome Sequencing Platform"/>
            <person name="Ma L.-J."/>
            <person name="Gale L.R."/>
            <person name="Schwartz D.C."/>
            <person name="Zhou S."/>
            <person name="Corby-Kistler H."/>
            <person name="Young S.K."/>
            <person name="Zeng Q."/>
            <person name="Gargeya S."/>
            <person name="Fitzgerald M."/>
            <person name="Haas B."/>
            <person name="Abouelleil A."/>
            <person name="Alvarado L."/>
            <person name="Arachchi H.M."/>
            <person name="Berlin A."/>
            <person name="Brown A."/>
            <person name="Chapman S.B."/>
            <person name="Chen Z."/>
            <person name="Dunbar C."/>
            <person name="Freedman E."/>
            <person name="Gearin G."/>
            <person name="Goldberg J."/>
            <person name="Griggs A."/>
            <person name="Gujja S."/>
            <person name="Heiman D."/>
            <person name="Howarth C."/>
            <person name="Larson L."/>
            <person name="Lui A."/>
            <person name="MacDonald P.J.P."/>
            <person name="Montmayeur A."/>
            <person name="Murphy C."/>
            <person name="Neiman D."/>
            <person name="Pearson M."/>
            <person name="Priest M."/>
            <person name="Roberts A."/>
            <person name="Saif S."/>
            <person name="Shea T."/>
            <person name="Shenoy N."/>
            <person name="Sisk P."/>
            <person name="Stolte C."/>
            <person name="Sykes S."/>
            <person name="Wortman J."/>
            <person name="Nusbaum C."/>
            <person name="Birren B."/>
        </authorList>
    </citation>
    <scope>NUCLEOTIDE SEQUENCE [LARGE SCALE GENOMIC DNA]</scope>
    <source>
        <strain evidence="1">54008</strain>
    </source>
</reference>
<accession>X0GWS7</accession>
<protein>
    <submittedName>
        <fullName evidence="1">Uncharacterized protein</fullName>
    </submittedName>
</protein>
<dbReference type="EMBL" id="KK034166">
    <property type="protein sequence ID" value="EXL64345.1"/>
    <property type="molecule type" value="Genomic_DNA"/>
</dbReference>
<gene>
    <name evidence="1" type="ORF">FOPG_19387</name>
</gene>
<name>X0GWS7_FUSOX</name>
<dbReference type="Proteomes" id="UP000030676">
    <property type="component" value="Unassembled WGS sequence"/>
</dbReference>
<dbReference type="AlphaFoldDB" id="X0GWS7"/>
<sequence>MNFYNHEAEWASRRSVNIVHSIRHVQLPSCRHPSDWTVLLRSGQTNVIRIDAVSTLRRWAHEYERRSVASLG</sequence>
<proteinExistence type="predicted"/>
<reference evidence="1" key="2">
    <citation type="submission" date="2014-03" db="EMBL/GenBank/DDBJ databases">
        <title>The Genome Annotation of Fusarium oxysporum PHW808.</title>
        <authorList>
            <consortium name="The Broad Institute Genomics Platform"/>
            <person name="Ma L.-J."/>
            <person name="Corby-Kistler H."/>
            <person name="Broz K."/>
            <person name="Gale L.R."/>
            <person name="Jonkers W."/>
            <person name="O'Donnell K."/>
            <person name="Ploetz R."/>
            <person name="Steinberg C."/>
            <person name="Schwartz D.C."/>
            <person name="VanEtten H."/>
            <person name="Zhou S."/>
            <person name="Young S.K."/>
            <person name="Zeng Q."/>
            <person name="Gargeya S."/>
            <person name="Fitzgerald M."/>
            <person name="Abouelleil A."/>
            <person name="Alvarado L."/>
            <person name="Chapman S.B."/>
            <person name="Gainer-Dewar J."/>
            <person name="Goldberg J."/>
            <person name="Griggs A."/>
            <person name="Gujja S."/>
            <person name="Hansen M."/>
            <person name="Howarth C."/>
            <person name="Imamovic A."/>
            <person name="Ireland A."/>
            <person name="Larimer J."/>
            <person name="McCowan C."/>
            <person name="Murphy C."/>
            <person name="Pearson M."/>
            <person name="Poon T.W."/>
            <person name="Priest M."/>
            <person name="Roberts A."/>
            <person name="Saif S."/>
            <person name="Shea T."/>
            <person name="Sykes S."/>
            <person name="Wortman J."/>
            <person name="Nusbaum C."/>
            <person name="Birren B."/>
        </authorList>
    </citation>
    <scope>NUCLEOTIDE SEQUENCE</scope>
    <source>
        <strain evidence="1">54008</strain>
    </source>
</reference>
<evidence type="ECO:0000313" key="1">
    <source>
        <dbReference type="EMBL" id="EXL64345.1"/>
    </source>
</evidence>